<evidence type="ECO:0000313" key="2">
    <source>
        <dbReference type="EMBL" id="MET4577123.1"/>
    </source>
</evidence>
<dbReference type="PANTHER" id="PTHR43383:SF2">
    <property type="entry name" value="AMIDOHYDROLASE 2 FAMILY PROTEIN"/>
    <property type="match status" value="1"/>
</dbReference>
<evidence type="ECO:0000313" key="3">
    <source>
        <dbReference type="Proteomes" id="UP001549320"/>
    </source>
</evidence>
<reference evidence="2 3" key="1">
    <citation type="submission" date="2024-06" db="EMBL/GenBank/DDBJ databases">
        <title>Sorghum-associated microbial communities from plants grown in Nebraska, USA.</title>
        <authorList>
            <person name="Schachtman D."/>
        </authorList>
    </citation>
    <scope>NUCLEOTIDE SEQUENCE [LARGE SCALE GENOMIC DNA]</scope>
    <source>
        <strain evidence="2 3">2709</strain>
    </source>
</reference>
<dbReference type="InterPro" id="IPR032466">
    <property type="entry name" value="Metal_Hydrolase"/>
</dbReference>
<sequence length="456" mass="51298">MASPDITGGIPAIDHHSHASMARFRTVDQIDRQFATAHLEANVSAQTYAAFITARNAADTATLELLEQQHGTETLMRQGLEFRSTTFFARALREGTRRLYGPDKTWDAIEATAQDWGTRHPTYSYEQASRVANTPVILTDVPRIDHTVWDRQRYRQIMRIDPYVYAFHPGQTEELRGTEFQRFHGGFANVLRQELQHDGMTEPPARFDDYIQFMDASLERRVRAGVVGLKIASAYVRPINFEPASAEAARTAYEGLAAGRAVDRQPFEDFVIQRAAQYAADHGLPMQIHVGMGHPEPGMRISNSAPFLLETFLNIKSLNRLRVTLLHGGYPFSSHVAALVQTYGNVFLDFSWMPYLHHAYLRLKLSEWMEILPANKLLFGSDAGAPEFHVAAAHYARQALNDVLHDGCERGVWDARQADWLAKRILWENSAELYGIDPKDVTGTPAGQERAAALAH</sequence>
<keyword evidence="2" id="KW-0378">Hydrolase</keyword>
<accession>A0ABV2Q964</accession>
<dbReference type="Pfam" id="PF04909">
    <property type="entry name" value="Amidohydro_2"/>
    <property type="match status" value="1"/>
</dbReference>
<keyword evidence="3" id="KW-1185">Reference proteome</keyword>
<dbReference type="Gene3D" id="3.20.20.140">
    <property type="entry name" value="Metal-dependent hydrolases"/>
    <property type="match status" value="1"/>
</dbReference>
<proteinExistence type="predicted"/>
<dbReference type="InterPro" id="IPR006680">
    <property type="entry name" value="Amidohydro-rel"/>
</dbReference>
<dbReference type="GO" id="GO:0016787">
    <property type="term" value="F:hydrolase activity"/>
    <property type="evidence" value="ECO:0007669"/>
    <property type="project" value="UniProtKB-KW"/>
</dbReference>
<evidence type="ECO:0000259" key="1">
    <source>
        <dbReference type="Pfam" id="PF04909"/>
    </source>
</evidence>
<dbReference type="PANTHER" id="PTHR43383">
    <property type="entry name" value="NODULIN 6"/>
    <property type="match status" value="1"/>
</dbReference>
<dbReference type="Proteomes" id="UP001549320">
    <property type="component" value="Unassembled WGS sequence"/>
</dbReference>
<name>A0ABV2Q964_9BURK</name>
<protein>
    <submittedName>
        <fullName evidence="2">TIM-barrel fold metal-dependent hydrolase</fullName>
    </submittedName>
</protein>
<feature type="domain" description="Amidohydrolase-related" evidence="1">
    <location>
        <begin position="155"/>
        <end position="436"/>
    </location>
</feature>
<dbReference type="EMBL" id="JBEPSH010000004">
    <property type="protein sequence ID" value="MET4577123.1"/>
    <property type="molecule type" value="Genomic_DNA"/>
</dbReference>
<organism evidence="2 3">
    <name type="scientific">Ottowia thiooxydans</name>
    <dbReference type="NCBI Taxonomy" id="219182"/>
    <lineage>
        <taxon>Bacteria</taxon>
        <taxon>Pseudomonadati</taxon>
        <taxon>Pseudomonadota</taxon>
        <taxon>Betaproteobacteria</taxon>
        <taxon>Burkholderiales</taxon>
        <taxon>Comamonadaceae</taxon>
        <taxon>Ottowia</taxon>
    </lineage>
</organism>
<comment type="caution">
    <text evidence="2">The sequence shown here is derived from an EMBL/GenBank/DDBJ whole genome shotgun (WGS) entry which is preliminary data.</text>
</comment>
<dbReference type="SUPFAM" id="SSF51556">
    <property type="entry name" value="Metallo-dependent hydrolases"/>
    <property type="match status" value="1"/>
</dbReference>
<gene>
    <name evidence="2" type="ORF">ABIE13_002234</name>
</gene>
<dbReference type="RefSeq" id="WP_354443243.1">
    <property type="nucleotide sequence ID" value="NZ_JBEPSH010000004.1"/>
</dbReference>